<sequence>MGFSTQEPALEKHTRRMLEVFNSLEKLEADFIAMFSKNWRWLFGRKSHAYNTNYPSM</sequence>
<accession>A0A6H5GBT6</accession>
<evidence type="ECO:0000313" key="1">
    <source>
        <dbReference type="EMBL" id="CAB0000566.1"/>
    </source>
</evidence>
<name>A0A6H5GBT6_9HEMI</name>
<evidence type="ECO:0000313" key="2">
    <source>
        <dbReference type="Proteomes" id="UP000479000"/>
    </source>
</evidence>
<dbReference type="Proteomes" id="UP000479000">
    <property type="component" value="Unassembled WGS sequence"/>
</dbReference>
<reference evidence="1 2" key="1">
    <citation type="submission" date="2020-02" db="EMBL/GenBank/DDBJ databases">
        <authorList>
            <person name="Ferguson B K."/>
        </authorList>
    </citation>
    <scope>NUCLEOTIDE SEQUENCE [LARGE SCALE GENOMIC DNA]</scope>
</reference>
<protein>
    <submittedName>
        <fullName evidence="1">Uncharacterized protein</fullName>
    </submittedName>
</protein>
<keyword evidence="2" id="KW-1185">Reference proteome</keyword>
<organism evidence="1 2">
    <name type="scientific">Nesidiocoris tenuis</name>
    <dbReference type="NCBI Taxonomy" id="355587"/>
    <lineage>
        <taxon>Eukaryota</taxon>
        <taxon>Metazoa</taxon>
        <taxon>Ecdysozoa</taxon>
        <taxon>Arthropoda</taxon>
        <taxon>Hexapoda</taxon>
        <taxon>Insecta</taxon>
        <taxon>Pterygota</taxon>
        <taxon>Neoptera</taxon>
        <taxon>Paraneoptera</taxon>
        <taxon>Hemiptera</taxon>
        <taxon>Heteroptera</taxon>
        <taxon>Panheteroptera</taxon>
        <taxon>Cimicomorpha</taxon>
        <taxon>Miridae</taxon>
        <taxon>Dicyphina</taxon>
        <taxon>Nesidiocoris</taxon>
    </lineage>
</organism>
<gene>
    <name evidence="1" type="ORF">NTEN_LOCUS6365</name>
</gene>
<proteinExistence type="predicted"/>
<dbReference type="EMBL" id="CADCXU010009592">
    <property type="protein sequence ID" value="CAB0000566.1"/>
    <property type="molecule type" value="Genomic_DNA"/>
</dbReference>
<dbReference type="AlphaFoldDB" id="A0A6H5GBT6"/>